<sequence>MPWSKEIQKQMRNKVIDIDQSERSYNGIPKLLQGSFRGSKKNPEQHLKHGRPHLPQLRSEFNNKKQHKNAFTQRPVSQWSKNILMILQMFGKIFSGLTMDRRDKSGTFRKRCVLLHLT</sequence>
<evidence type="ECO:0000313" key="3">
    <source>
        <dbReference type="Proteomes" id="UP001469553"/>
    </source>
</evidence>
<name>A0ABV1A453_9TELE</name>
<evidence type="ECO:0000256" key="1">
    <source>
        <dbReference type="SAM" id="MobiDB-lite"/>
    </source>
</evidence>
<protein>
    <submittedName>
        <fullName evidence="2">Uncharacterized protein</fullName>
    </submittedName>
</protein>
<organism evidence="2 3">
    <name type="scientific">Ameca splendens</name>
    <dbReference type="NCBI Taxonomy" id="208324"/>
    <lineage>
        <taxon>Eukaryota</taxon>
        <taxon>Metazoa</taxon>
        <taxon>Chordata</taxon>
        <taxon>Craniata</taxon>
        <taxon>Vertebrata</taxon>
        <taxon>Euteleostomi</taxon>
        <taxon>Actinopterygii</taxon>
        <taxon>Neopterygii</taxon>
        <taxon>Teleostei</taxon>
        <taxon>Neoteleostei</taxon>
        <taxon>Acanthomorphata</taxon>
        <taxon>Ovalentaria</taxon>
        <taxon>Atherinomorphae</taxon>
        <taxon>Cyprinodontiformes</taxon>
        <taxon>Goodeidae</taxon>
        <taxon>Ameca</taxon>
    </lineage>
</organism>
<feature type="region of interest" description="Disordered" evidence="1">
    <location>
        <begin position="35"/>
        <end position="55"/>
    </location>
</feature>
<accession>A0ABV1A453</accession>
<keyword evidence="3" id="KW-1185">Reference proteome</keyword>
<dbReference type="EMBL" id="JAHRIP010084661">
    <property type="protein sequence ID" value="MEQ2313328.1"/>
    <property type="molecule type" value="Genomic_DNA"/>
</dbReference>
<gene>
    <name evidence="2" type="ORF">AMECASPLE_000744</name>
</gene>
<dbReference type="Proteomes" id="UP001469553">
    <property type="component" value="Unassembled WGS sequence"/>
</dbReference>
<evidence type="ECO:0000313" key="2">
    <source>
        <dbReference type="EMBL" id="MEQ2313328.1"/>
    </source>
</evidence>
<proteinExistence type="predicted"/>
<comment type="caution">
    <text evidence="2">The sequence shown here is derived from an EMBL/GenBank/DDBJ whole genome shotgun (WGS) entry which is preliminary data.</text>
</comment>
<reference evidence="2 3" key="1">
    <citation type="submission" date="2021-06" db="EMBL/GenBank/DDBJ databases">
        <authorList>
            <person name="Palmer J.M."/>
        </authorList>
    </citation>
    <scope>NUCLEOTIDE SEQUENCE [LARGE SCALE GENOMIC DNA]</scope>
    <source>
        <strain evidence="2 3">AS_MEX2019</strain>
        <tissue evidence="2">Muscle</tissue>
    </source>
</reference>